<accession>A0AAV7RGJ3</accession>
<evidence type="ECO:0000313" key="1">
    <source>
        <dbReference type="EMBL" id="KAJ1151949.1"/>
    </source>
</evidence>
<dbReference type="Gene3D" id="1.20.5.340">
    <property type="match status" value="1"/>
</dbReference>
<comment type="caution">
    <text evidence="1">The sequence shown here is derived from an EMBL/GenBank/DDBJ whole genome shotgun (WGS) entry which is preliminary data.</text>
</comment>
<dbReference type="AlphaFoldDB" id="A0AAV7RGJ3"/>
<name>A0AAV7RGJ3_PLEWA</name>
<reference evidence="1" key="1">
    <citation type="journal article" date="2022" name="bioRxiv">
        <title>Sequencing and chromosome-scale assembly of the giantPleurodeles waltlgenome.</title>
        <authorList>
            <person name="Brown T."/>
            <person name="Elewa A."/>
            <person name="Iarovenko S."/>
            <person name="Subramanian E."/>
            <person name="Araus A.J."/>
            <person name="Petzold A."/>
            <person name="Susuki M."/>
            <person name="Suzuki K.-i.T."/>
            <person name="Hayashi T."/>
            <person name="Toyoda A."/>
            <person name="Oliveira C."/>
            <person name="Osipova E."/>
            <person name="Leigh N.D."/>
            <person name="Simon A."/>
            <person name="Yun M.H."/>
        </authorList>
    </citation>
    <scope>NUCLEOTIDE SEQUENCE</scope>
    <source>
        <strain evidence="1">20211129_DDA</strain>
        <tissue evidence="1">Liver</tissue>
    </source>
</reference>
<keyword evidence="2" id="KW-1185">Reference proteome</keyword>
<protein>
    <submittedName>
        <fullName evidence="1">Uncharacterized protein</fullName>
    </submittedName>
</protein>
<dbReference type="Proteomes" id="UP001066276">
    <property type="component" value="Chromosome 5"/>
</dbReference>
<sequence>MALPRIPPSSAALPVVPCSVNATERILQEITAVGRRLEAMDSKISDLSAASTSKRADIACFQVKVTDLDLRLTTVEGQLATLPEQD</sequence>
<gene>
    <name evidence="1" type="ORF">NDU88_004728</name>
</gene>
<organism evidence="1 2">
    <name type="scientific">Pleurodeles waltl</name>
    <name type="common">Iberian ribbed newt</name>
    <dbReference type="NCBI Taxonomy" id="8319"/>
    <lineage>
        <taxon>Eukaryota</taxon>
        <taxon>Metazoa</taxon>
        <taxon>Chordata</taxon>
        <taxon>Craniata</taxon>
        <taxon>Vertebrata</taxon>
        <taxon>Euteleostomi</taxon>
        <taxon>Amphibia</taxon>
        <taxon>Batrachia</taxon>
        <taxon>Caudata</taxon>
        <taxon>Salamandroidea</taxon>
        <taxon>Salamandridae</taxon>
        <taxon>Pleurodelinae</taxon>
        <taxon>Pleurodeles</taxon>
    </lineage>
</organism>
<proteinExistence type="predicted"/>
<dbReference type="EMBL" id="JANPWB010000009">
    <property type="protein sequence ID" value="KAJ1151949.1"/>
    <property type="molecule type" value="Genomic_DNA"/>
</dbReference>
<evidence type="ECO:0000313" key="2">
    <source>
        <dbReference type="Proteomes" id="UP001066276"/>
    </source>
</evidence>